<dbReference type="Proteomes" id="UP000199013">
    <property type="component" value="Unassembled WGS sequence"/>
</dbReference>
<keyword evidence="2" id="KW-1185">Reference proteome</keyword>
<name>A0A1C3PFU1_9ACTN</name>
<gene>
    <name evidence="1" type="ORF">FDG2_5874</name>
</gene>
<dbReference type="AlphaFoldDB" id="A0A1C3PFU1"/>
<organism evidence="1 2">
    <name type="scientific">Candidatus Protofrankia californiensis</name>
    <dbReference type="NCBI Taxonomy" id="1839754"/>
    <lineage>
        <taxon>Bacteria</taxon>
        <taxon>Bacillati</taxon>
        <taxon>Actinomycetota</taxon>
        <taxon>Actinomycetes</taxon>
        <taxon>Frankiales</taxon>
        <taxon>Frankiaceae</taxon>
        <taxon>Protofrankia</taxon>
    </lineage>
</organism>
<sequence length="80" mass="8367">MASAHSVPFYCPYCGEEDLVPYLPVGDVSAGSGHGQWSCGSCRRAFRLSLTALAVAVTPAAAHAVPSFEQGVVAATEERR</sequence>
<evidence type="ECO:0000313" key="1">
    <source>
        <dbReference type="EMBL" id="SBW28695.1"/>
    </source>
</evidence>
<accession>A0A1C3PFU1</accession>
<dbReference type="EMBL" id="FLUV01002425">
    <property type="protein sequence ID" value="SBW28695.1"/>
    <property type="molecule type" value="Genomic_DNA"/>
</dbReference>
<reference evidence="2" key="1">
    <citation type="submission" date="2016-02" db="EMBL/GenBank/DDBJ databases">
        <authorList>
            <person name="Wibberg D."/>
        </authorList>
    </citation>
    <scope>NUCLEOTIDE SEQUENCE [LARGE SCALE GENOMIC DNA]</scope>
</reference>
<protein>
    <recommendedName>
        <fullName evidence="3">Insertion element protein</fullName>
    </recommendedName>
</protein>
<evidence type="ECO:0000313" key="2">
    <source>
        <dbReference type="Proteomes" id="UP000199013"/>
    </source>
</evidence>
<proteinExistence type="predicted"/>
<evidence type="ECO:0008006" key="3">
    <source>
        <dbReference type="Google" id="ProtNLM"/>
    </source>
</evidence>